<dbReference type="EMBL" id="CABVIY010000003">
    <property type="protein sequence ID" value="VVP84906.1"/>
    <property type="molecule type" value="Genomic_DNA"/>
</dbReference>
<evidence type="ECO:0000313" key="3">
    <source>
        <dbReference type="Proteomes" id="UP000326611"/>
    </source>
</evidence>
<evidence type="ECO:0000313" key="2">
    <source>
        <dbReference type="EMBL" id="VVP84906.1"/>
    </source>
</evidence>
<proteinExistence type="predicted"/>
<evidence type="ECO:0008006" key="4">
    <source>
        <dbReference type="Google" id="ProtNLM"/>
    </source>
</evidence>
<name>A0A5E7SEE4_PSEFL</name>
<dbReference type="Proteomes" id="UP000326611">
    <property type="component" value="Unassembled WGS sequence"/>
</dbReference>
<feature type="region of interest" description="Disordered" evidence="1">
    <location>
        <begin position="148"/>
        <end position="169"/>
    </location>
</feature>
<evidence type="ECO:0000256" key="1">
    <source>
        <dbReference type="SAM" id="MobiDB-lite"/>
    </source>
</evidence>
<sequence>MTEHWLHPTLPDSIPPSTLARADELVKKTAFLAGLVAPETAACLSDLLKVTDAHHSSVIDGNTSKREVLNRAFVLEHHQSAFGEIPELRRRVVAVLCQHFQLLYRPTHRDGIRAFARALTFEHLALLGLQPHLWSFSWGPGRRIDEYRSATGMNDPKETDGLEGAQQSKDREQRAFIDFMLDVCHDEVNYMTTALSRHQLRESVTHVYRTNSRFTEAGVSPDTMPALLSLLVQGSLPRAEFVTFTGLPRAAANDQLNRLLKLGIVVTPPSNFQRLEVGLPSWLAQDLFPDFHLE</sequence>
<gene>
    <name evidence="2" type="ORF">PS918_02678</name>
</gene>
<reference evidence="2 3" key="1">
    <citation type="submission" date="2019-09" db="EMBL/GenBank/DDBJ databases">
        <authorList>
            <person name="Chandra G."/>
            <person name="Truman W A."/>
        </authorList>
    </citation>
    <scope>NUCLEOTIDE SEQUENCE [LARGE SCALE GENOMIC DNA]</scope>
    <source>
        <strain evidence="2">PS918</strain>
    </source>
</reference>
<accession>A0A5E7SEE4</accession>
<organism evidence="2 3">
    <name type="scientific">Pseudomonas fluorescens</name>
    <dbReference type="NCBI Taxonomy" id="294"/>
    <lineage>
        <taxon>Bacteria</taxon>
        <taxon>Pseudomonadati</taxon>
        <taxon>Pseudomonadota</taxon>
        <taxon>Gammaproteobacteria</taxon>
        <taxon>Pseudomonadales</taxon>
        <taxon>Pseudomonadaceae</taxon>
        <taxon>Pseudomonas</taxon>
    </lineage>
</organism>
<dbReference type="OrthoDB" id="9807853at2"/>
<protein>
    <recommendedName>
        <fullName evidence="4">Fido domain-containing protein</fullName>
    </recommendedName>
</protein>
<dbReference type="RefSeq" id="WP_150770724.1">
    <property type="nucleotide sequence ID" value="NZ_CABVIY010000003.1"/>
</dbReference>
<dbReference type="AlphaFoldDB" id="A0A5E7SEE4"/>